<dbReference type="InParanoid" id="F0ZET9"/>
<evidence type="ECO:0000256" key="3">
    <source>
        <dbReference type="ARBA" id="ARBA00022692"/>
    </source>
</evidence>
<dbReference type="RefSeq" id="XP_003285921.1">
    <property type="nucleotide sequence ID" value="XM_003285873.1"/>
</dbReference>
<comment type="subcellular location">
    <subcellularLocation>
        <location evidence="1 6">Membrane</location>
        <topology evidence="1 6">Multi-pass membrane protein</topology>
    </subcellularLocation>
</comment>
<dbReference type="GeneID" id="10499663"/>
<evidence type="ECO:0000313" key="7">
    <source>
        <dbReference type="EMBL" id="EGC37530.1"/>
    </source>
</evidence>
<keyword evidence="8" id="KW-1185">Reference proteome</keyword>
<dbReference type="VEuPathDB" id="AmoebaDB:DICPUDRAFT_53921"/>
<feature type="transmembrane region" description="Helical" evidence="6">
    <location>
        <begin position="172"/>
        <end position="191"/>
    </location>
</feature>
<dbReference type="EMBL" id="GL870997">
    <property type="protein sequence ID" value="EGC37530.1"/>
    <property type="molecule type" value="Genomic_DNA"/>
</dbReference>
<keyword evidence="4 6" id="KW-1133">Transmembrane helix</keyword>
<evidence type="ECO:0000256" key="6">
    <source>
        <dbReference type="RuleBase" id="RU361206"/>
    </source>
</evidence>
<dbReference type="GO" id="GO:0016192">
    <property type="term" value="P:vesicle-mediated transport"/>
    <property type="evidence" value="ECO:0000318"/>
    <property type="project" value="GO_Central"/>
</dbReference>
<dbReference type="AlphaFoldDB" id="F0ZET9"/>
<dbReference type="STRING" id="5786.F0ZET9"/>
<evidence type="ECO:0000256" key="1">
    <source>
        <dbReference type="ARBA" id="ARBA00004141"/>
    </source>
</evidence>
<protein>
    <recommendedName>
        <fullName evidence="6">Golgi apparatus membrane protein TVP23 homolog</fullName>
    </recommendedName>
</protein>
<dbReference type="eggNOG" id="KOG3195">
    <property type="taxonomic scope" value="Eukaryota"/>
</dbReference>
<evidence type="ECO:0000256" key="2">
    <source>
        <dbReference type="ARBA" id="ARBA00005467"/>
    </source>
</evidence>
<dbReference type="PANTHER" id="PTHR13019:SF7">
    <property type="entry name" value="GOLGI APPARATUS MEMBRANE PROTEIN TVP23"/>
    <property type="match status" value="1"/>
</dbReference>
<dbReference type="OrthoDB" id="2151161at2759"/>
<comment type="similarity">
    <text evidence="2 6">Belongs to the TVP23 family.</text>
</comment>
<dbReference type="FunCoup" id="F0ZET9">
    <property type="interactions" value="15"/>
</dbReference>
<gene>
    <name evidence="7" type="ORF">DICPUDRAFT_53921</name>
</gene>
<evidence type="ECO:0000256" key="5">
    <source>
        <dbReference type="ARBA" id="ARBA00023136"/>
    </source>
</evidence>
<proteinExistence type="inferred from homology"/>
<reference evidence="8" key="1">
    <citation type="journal article" date="2011" name="Genome Biol.">
        <title>Comparative genomics of the social amoebae Dictyostelium discoideum and Dictyostelium purpureum.</title>
        <authorList>
            <consortium name="US DOE Joint Genome Institute (JGI-PGF)"/>
            <person name="Sucgang R."/>
            <person name="Kuo A."/>
            <person name="Tian X."/>
            <person name="Salerno W."/>
            <person name="Parikh A."/>
            <person name="Feasley C.L."/>
            <person name="Dalin E."/>
            <person name="Tu H."/>
            <person name="Huang E."/>
            <person name="Barry K."/>
            <person name="Lindquist E."/>
            <person name="Shapiro H."/>
            <person name="Bruce D."/>
            <person name="Schmutz J."/>
            <person name="Salamov A."/>
            <person name="Fey P."/>
            <person name="Gaudet P."/>
            <person name="Anjard C."/>
            <person name="Babu M.M."/>
            <person name="Basu S."/>
            <person name="Bushmanova Y."/>
            <person name="van der Wel H."/>
            <person name="Katoh-Kurasawa M."/>
            <person name="Dinh C."/>
            <person name="Coutinho P.M."/>
            <person name="Saito T."/>
            <person name="Elias M."/>
            <person name="Schaap P."/>
            <person name="Kay R.R."/>
            <person name="Henrissat B."/>
            <person name="Eichinger L."/>
            <person name="Rivero F."/>
            <person name="Putnam N.H."/>
            <person name="West C.M."/>
            <person name="Loomis W.F."/>
            <person name="Chisholm R.L."/>
            <person name="Shaulsky G."/>
            <person name="Strassmann J.E."/>
            <person name="Queller D.C."/>
            <person name="Kuspa A."/>
            <person name="Grigoriev I.V."/>
        </authorList>
    </citation>
    <scope>NUCLEOTIDE SEQUENCE [LARGE SCALE GENOMIC DNA]</scope>
    <source>
        <strain evidence="8">QSDP1</strain>
    </source>
</reference>
<dbReference type="GO" id="GO:0000139">
    <property type="term" value="C:Golgi membrane"/>
    <property type="evidence" value="ECO:0000318"/>
    <property type="project" value="GO_Central"/>
</dbReference>
<dbReference type="Proteomes" id="UP000001064">
    <property type="component" value="Unassembled WGS sequence"/>
</dbReference>
<dbReference type="OMA" id="ESAHPNR"/>
<dbReference type="PANTHER" id="PTHR13019">
    <property type="entry name" value="GOLGI APPARATUS MEMBRANE PROTEIN TVP23"/>
    <property type="match status" value="1"/>
</dbReference>
<evidence type="ECO:0000256" key="4">
    <source>
        <dbReference type="ARBA" id="ARBA00022989"/>
    </source>
</evidence>
<feature type="transmembrane region" description="Helical" evidence="6">
    <location>
        <begin position="101"/>
        <end position="125"/>
    </location>
</feature>
<keyword evidence="3 6" id="KW-0812">Transmembrane</keyword>
<dbReference type="KEGG" id="dpp:DICPUDRAFT_53921"/>
<evidence type="ECO:0000313" key="8">
    <source>
        <dbReference type="Proteomes" id="UP000001064"/>
    </source>
</evidence>
<name>F0ZET9_DICPU</name>
<dbReference type="GO" id="GO:0009306">
    <property type="term" value="P:protein secretion"/>
    <property type="evidence" value="ECO:0000318"/>
    <property type="project" value="GO_Central"/>
</dbReference>
<accession>F0ZET9</accession>
<sequence>MSKVNDFGFTEDTGENHVDISISSPFIETNIAGGGSGKIGSPGGNTNNSIGSGNSGVSLDDENNFFNSNNNNNQSSIVKLFKGLSHPIASSVHVLFKVTPLILYLFSFGNSFILTFIICTLLLSFDFWTVKNISGRLMVGLRWWNQVLDDGTNKWFYETAEEGYKANQIESYIFWLGLYATPLVWVLFFIVCIFKLQFIWILIPIIAICLSLANIYGFYKCSSNSGSIVSSFATNLIGKSIMSKASSFMN</sequence>
<dbReference type="InterPro" id="IPR008564">
    <property type="entry name" value="TVP23-like"/>
</dbReference>
<feature type="transmembrane region" description="Helical" evidence="6">
    <location>
        <begin position="198"/>
        <end position="219"/>
    </location>
</feature>
<keyword evidence="5 6" id="KW-0472">Membrane</keyword>
<organism evidence="7 8">
    <name type="scientific">Dictyostelium purpureum</name>
    <name type="common">Slime mold</name>
    <dbReference type="NCBI Taxonomy" id="5786"/>
    <lineage>
        <taxon>Eukaryota</taxon>
        <taxon>Amoebozoa</taxon>
        <taxon>Evosea</taxon>
        <taxon>Eumycetozoa</taxon>
        <taxon>Dictyostelia</taxon>
        <taxon>Dictyosteliales</taxon>
        <taxon>Dictyosteliaceae</taxon>
        <taxon>Dictyostelium</taxon>
    </lineage>
</organism>
<dbReference type="Pfam" id="PF05832">
    <property type="entry name" value="DUF846"/>
    <property type="match status" value="1"/>
</dbReference>